<feature type="coiled-coil region" evidence="1">
    <location>
        <begin position="124"/>
        <end position="151"/>
    </location>
</feature>
<organism evidence="3 4">
    <name type="scientific">Flavobacterium bernardetii</name>
    <dbReference type="NCBI Taxonomy" id="2813823"/>
    <lineage>
        <taxon>Bacteria</taxon>
        <taxon>Pseudomonadati</taxon>
        <taxon>Bacteroidota</taxon>
        <taxon>Flavobacteriia</taxon>
        <taxon>Flavobacteriales</taxon>
        <taxon>Flavobacteriaceae</taxon>
        <taxon>Flavobacterium</taxon>
    </lineage>
</organism>
<feature type="chain" id="PRO_5046736084" evidence="2">
    <location>
        <begin position="23"/>
        <end position="203"/>
    </location>
</feature>
<reference evidence="3 4" key="1">
    <citation type="submission" date="2020-08" db="EMBL/GenBank/DDBJ databases">
        <title>Description of novel Flavobacterium F-408 isolate.</title>
        <authorList>
            <person name="Saticioglu I.B."/>
            <person name="Duman M."/>
            <person name="Altun S."/>
        </authorList>
    </citation>
    <scope>NUCLEOTIDE SEQUENCE [LARGE SCALE GENOMIC DNA]</scope>
    <source>
        <strain evidence="3 4">F-408</strain>
    </source>
</reference>
<dbReference type="RefSeq" id="WP_166125339.1">
    <property type="nucleotide sequence ID" value="NZ_JAANOQ010000001.1"/>
</dbReference>
<keyword evidence="2" id="KW-0732">Signal</keyword>
<keyword evidence="4" id="KW-1185">Reference proteome</keyword>
<name>A0ABR7IWP2_9FLAO</name>
<keyword evidence="1" id="KW-0175">Coiled coil</keyword>
<sequence length="203" mass="23559">MKKHLLSLLVITSIFMLVSCNGNENENKNSEAQNPEALQDNIKLRSLSKRGGNLIDELYAELVEKTPELKKLETELETFQETQSETQNIFYNYDEKSTQFYKNASGFTNRITDSLSKKRILALIEKSNKKYDSESEEINELVKQISNSQNSIQDNHNILKIVLTIPLIEKYQKENLPKKEVFLKTIAKQKELNKKIIEKTPKY</sequence>
<protein>
    <submittedName>
        <fullName evidence="3">Uncharacterized protein</fullName>
    </submittedName>
</protein>
<comment type="caution">
    <text evidence="3">The sequence shown here is derived from an EMBL/GenBank/DDBJ whole genome shotgun (WGS) entry which is preliminary data.</text>
</comment>
<proteinExistence type="predicted"/>
<gene>
    <name evidence="3" type="ORF">H8R27_04445</name>
</gene>
<dbReference type="Proteomes" id="UP000605990">
    <property type="component" value="Unassembled WGS sequence"/>
</dbReference>
<evidence type="ECO:0000313" key="4">
    <source>
        <dbReference type="Proteomes" id="UP000605990"/>
    </source>
</evidence>
<evidence type="ECO:0000256" key="2">
    <source>
        <dbReference type="SAM" id="SignalP"/>
    </source>
</evidence>
<accession>A0ABR7IWP2</accession>
<dbReference type="PROSITE" id="PS51257">
    <property type="entry name" value="PROKAR_LIPOPROTEIN"/>
    <property type="match status" value="1"/>
</dbReference>
<evidence type="ECO:0000256" key="1">
    <source>
        <dbReference type="SAM" id="Coils"/>
    </source>
</evidence>
<evidence type="ECO:0000313" key="3">
    <source>
        <dbReference type="EMBL" id="MBC5834128.1"/>
    </source>
</evidence>
<dbReference type="EMBL" id="JACRUN010000001">
    <property type="protein sequence ID" value="MBC5834128.1"/>
    <property type="molecule type" value="Genomic_DNA"/>
</dbReference>
<feature type="signal peptide" evidence="2">
    <location>
        <begin position="1"/>
        <end position="22"/>
    </location>
</feature>